<protein>
    <submittedName>
        <fullName evidence="1">Uncharacterized protein</fullName>
    </submittedName>
</protein>
<sequence>MLSGVEVFNWQSSGFRDLPKNSACWEIELLHLYHIKSLSLSTKAFFV</sequence>
<proteinExistence type="predicted"/>
<organism evidence="1 2">
    <name type="scientific">Vibrio orientalis CIP 102891 = ATCC 33934</name>
    <dbReference type="NCBI Taxonomy" id="675816"/>
    <lineage>
        <taxon>Bacteria</taxon>
        <taxon>Pseudomonadati</taxon>
        <taxon>Pseudomonadota</taxon>
        <taxon>Gammaproteobacteria</taxon>
        <taxon>Vibrionales</taxon>
        <taxon>Vibrionaceae</taxon>
        <taxon>Vibrio</taxon>
        <taxon>Vibrio oreintalis group</taxon>
    </lineage>
</organism>
<reference evidence="1 2" key="1">
    <citation type="submission" date="2009-10" db="EMBL/GenBank/DDBJ databases">
        <authorList>
            <consortium name="Los Alamos National Laboratory (LANL)"/>
            <consortium name="National Microbial Pathogen Data Resource (NMPDR)"/>
            <person name="Munk A.C."/>
            <person name="Chertkov O."/>
            <person name="Tapia R."/>
            <person name="Green L."/>
            <person name="Rogers Y."/>
            <person name="Detter J.C."/>
            <person name="Bruce D."/>
            <person name="Brettin T.S."/>
            <person name="Colwell R.R."/>
            <person name="Huq A."/>
            <person name="Grim C.J."/>
            <person name="Hasan N.A."/>
            <person name="Bartels D."/>
            <person name="Vonstein V."/>
        </authorList>
    </citation>
    <scope>NUCLEOTIDE SEQUENCE [LARGE SCALE GENOMIC DNA]</scope>
    <source>
        <strain evidence="1 2">CIP 102891</strain>
    </source>
</reference>
<dbReference type="Proteomes" id="UP000003515">
    <property type="component" value="Unassembled WGS sequence"/>
</dbReference>
<gene>
    <name evidence="1" type="ORF">VIA_000144</name>
</gene>
<accession>A0ABM9Z7D1</accession>
<evidence type="ECO:0000313" key="2">
    <source>
        <dbReference type="Proteomes" id="UP000003515"/>
    </source>
</evidence>
<comment type="caution">
    <text evidence="1">The sequence shown here is derived from an EMBL/GenBank/DDBJ whole genome shotgun (WGS) entry which is preliminary data.</text>
</comment>
<dbReference type="EMBL" id="ACZV01000001">
    <property type="protein sequence ID" value="EEX95612.1"/>
    <property type="molecule type" value="Genomic_DNA"/>
</dbReference>
<name>A0ABM9Z7D1_VIBOR</name>
<keyword evidence="2" id="KW-1185">Reference proteome</keyword>
<evidence type="ECO:0000313" key="1">
    <source>
        <dbReference type="EMBL" id="EEX95612.1"/>
    </source>
</evidence>